<reference evidence="2 3" key="1">
    <citation type="submission" date="2019-04" db="EMBL/GenBank/DDBJ databases">
        <title>Chromosome genome assembly for Takifugu flavidus.</title>
        <authorList>
            <person name="Xiao S."/>
        </authorList>
    </citation>
    <scope>NUCLEOTIDE SEQUENCE [LARGE SCALE GENOMIC DNA]</scope>
    <source>
        <strain evidence="2">HTHZ2018</strain>
        <tissue evidence="2">Muscle</tissue>
    </source>
</reference>
<accession>A0A5C6N867</accession>
<organism evidence="2 3">
    <name type="scientific">Takifugu flavidus</name>
    <name type="common">sansaifugu</name>
    <dbReference type="NCBI Taxonomy" id="433684"/>
    <lineage>
        <taxon>Eukaryota</taxon>
        <taxon>Metazoa</taxon>
        <taxon>Chordata</taxon>
        <taxon>Craniata</taxon>
        <taxon>Vertebrata</taxon>
        <taxon>Euteleostomi</taxon>
        <taxon>Actinopterygii</taxon>
        <taxon>Neopterygii</taxon>
        <taxon>Teleostei</taxon>
        <taxon>Neoteleostei</taxon>
        <taxon>Acanthomorphata</taxon>
        <taxon>Eupercaria</taxon>
        <taxon>Tetraodontiformes</taxon>
        <taxon>Tetradontoidea</taxon>
        <taxon>Tetraodontidae</taxon>
        <taxon>Takifugu</taxon>
    </lineage>
</organism>
<evidence type="ECO:0000256" key="1">
    <source>
        <dbReference type="SAM" id="MobiDB-lite"/>
    </source>
</evidence>
<evidence type="ECO:0000313" key="2">
    <source>
        <dbReference type="EMBL" id="TWW61917.1"/>
    </source>
</evidence>
<sequence length="111" mass="12582">MWLKSPKTSSRWLQPTRLEDGVRGPPLSHAVISVSPRSFLYPQTGHLHIRGRSWKTPSVHLLGVHSSSTDPSSPAVMHLHIWAEVTEEFSGSRRRRRPMVSPVEMGKNRLL</sequence>
<feature type="region of interest" description="Disordered" evidence="1">
    <location>
        <begin position="92"/>
        <end position="111"/>
    </location>
</feature>
<keyword evidence="3" id="KW-1185">Reference proteome</keyword>
<protein>
    <submittedName>
        <fullName evidence="2">Uncharacterized protein</fullName>
    </submittedName>
</protein>
<proteinExistence type="predicted"/>
<comment type="caution">
    <text evidence="2">The sequence shown here is derived from an EMBL/GenBank/DDBJ whole genome shotgun (WGS) entry which is preliminary data.</text>
</comment>
<dbReference type="Proteomes" id="UP000324091">
    <property type="component" value="Chromosome 4"/>
</dbReference>
<evidence type="ECO:0000313" key="3">
    <source>
        <dbReference type="Proteomes" id="UP000324091"/>
    </source>
</evidence>
<gene>
    <name evidence="2" type="ORF">D4764_04G0005640</name>
</gene>
<name>A0A5C6N867_9TELE</name>
<dbReference type="EMBL" id="RHFK02000017">
    <property type="protein sequence ID" value="TWW61917.1"/>
    <property type="molecule type" value="Genomic_DNA"/>
</dbReference>
<dbReference type="AlphaFoldDB" id="A0A5C6N867"/>